<comment type="caution">
    <text evidence="1">The sequence shown here is derived from an EMBL/GenBank/DDBJ whole genome shotgun (WGS) entry which is preliminary data.</text>
</comment>
<dbReference type="Proteomes" id="UP001279734">
    <property type="component" value="Unassembled WGS sequence"/>
</dbReference>
<organism evidence="1 2">
    <name type="scientific">Nepenthes gracilis</name>
    <name type="common">Slender pitcher plant</name>
    <dbReference type="NCBI Taxonomy" id="150966"/>
    <lineage>
        <taxon>Eukaryota</taxon>
        <taxon>Viridiplantae</taxon>
        <taxon>Streptophyta</taxon>
        <taxon>Embryophyta</taxon>
        <taxon>Tracheophyta</taxon>
        <taxon>Spermatophyta</taxon>
        <taxon>Magnoliopsida</taxon>
        <taxon>eudicotyledons</taxon>
        <taxon>Gunneridae</taxon>
        <taxon>Pentapetalae</taxon>
        <taxon>Caryophyllales</taxon>
        <taxon>Nepenthaceae</taxon>
        <taxon>Nepenthes</taxon>
    </lineage>
</organism>
<reference evidence="1" key="1">
    <citation type="submission" date="2023-05" db="EMBL/GenBank/DDBJ databases">
        <title>Nepenthes gracilis genome sequencing.</title>
        <authorList>
            <person name="Fukushima K."/>
        </authorList>
    </citation>
    <scope>NUCLEOTIDE SEQUENCE</scope>
    <source>
        <strain evidence="1">SING2019-196</strain>
    </source>
</reference>
<accession>A0AAD3XVU0</accession>
<evidence type="ECO:0000313" key="2">
    <source>
        <dbReference type="Proteomes" id="UP001279734"/>
    </source>
</evidence>
<gene>
    <name evidence="1" type="ORF">Nepgr_021084</name>
</gene>
<sequence>MPVEVVVDYQWRQRNHVNSRSATQKSFRKVPPAHQEVATLNLSPEYTSECRGPISGVEQVASDAKHKVPVERELPADFAKESFEQLIPPTPPAQNHDAAEGIVLDGIVSDNSFMILRDP</sequence>
<proteinExistence type="predicted"/>
<evidence type="ECO:0000313" key="1">
    <source>
        <dbReference type="EMBL" id="GMH19243.1"/>
    </source>
</evidence>
<dbReference type="AlphaFoldDB" id="A0AAD3XVU0"/>
<dbReference type="EMBL" id="BSYO01000020">
    <property type="protein sequence ID" value="GMH19243.1"/>
    <property type="molecule type" value="Genomic_DNA"/>
</dbReference>
<keyword evidence="2" id="KW-1185">Reference proteome</keyword>
<name>A0AAD3XVU0_NEPGR</name>
<protein>
    <submittedName>
        <fullName evidence="1">Uncharacterized protein</fullName>
    </submittedName>
</protein>